<dbReference type="AlphaFoldDB" id="A0A814PN09"/>
<evidence type="ECO:0000256" key="1">
    <source>
        <dbReference type="SAM" id="Phobius"/>
    </source>
</evidence>
<evidence type="ECO:0000313" key="4">
    <source>
        <dbReference type="Proteomes" id="UP000663832"/>
    </source>
</evidence>
<protein>
    <submittedName>
        <fullName evidence="3">Uncharacterized protein</fullName>
    </submittedName>
</protein>
<organism evidence="3 5">
    <name type="scientific">Adineta steineri</name>
    <dbReference type="NCBI Taxonomy" id="433720"/>
    <lineage>
        <taxon>Eukaryota</taxon>
        <taxon>Metazoa</taxon>
        <taxon>Spiralia</taxon>
        <taxon>Gnathifera</taxon>
        <taxon>Rotifera</taxon>
        <taxon>Eurotatoria</taxon>
        <taxon>Bdelloidea</taxon>
        <taxon>Adinetida</taxon>
        <taxon>Adinetidae</taxon>
        <taxon>Adineta</taxon>
    </lineage>
</organism>
<feature type="transmembrane region" description="Helical" evidence="1">
    <location>
        <begin position="29"/>
        <end position="52"/>
    </location>
</feature>
<dbReference type="OrthoDB" id="10059231at2759"/>
<dbReference type="EMBL" id="CAJNOI010000131">
    <property type="protein sequence ID" value="CAF1108386.1"/>
    <property type="molecule type" value="Genomic_DNA"/>
</dbReference>
<reference evidence="3" key="1">
    <citation type="submission" date="2021-02" db="EMBL/GenBank/DDBJ databases">
        <authorList>
            <person name="Nowell W R."/>
        </authorList>
    </citation>
    <scope>NUCLEOTIDE SEQUENCE</scope>
</reference>
<dbReference type="EMBL" id="CAJNOM010000097">
    <property type="protein sequence ID" value="CAF1039533.1"/>
    <property type="molecule type" value="Genomic_DNA"/>
</dbReference>
<keyword evidence="4" id="KW-1185">Reference proteome</keyword>
<gene>
    <name evidence="3" type="ORF">BJG266_LOCUS21754</name>
    <name evidence="2" type="ORF">QVE165_LOCUS16995</name>
</gene>
<dbReference type="Proteomes" id="UP000663877">
    <property type="component" value="Unassembled WGS sequence"/>
</dbReference>
<evidence type="ECO:0000313" key="5">
    <source>
        <dbReference type="Proteomes" id="UP000663877"/>
    </source>
</evidence>
<name>A0A814PN09_9BILA</name>
<comment type="caution">
    <text evidence="3">The sequence shown here is derived from an EMBL/GenBank/DDBJ whole genome shotgun (WGS) entry which is preliminary data.</text>
</comment>
<keyword evidence="1" id="KW-1133">Transmembrane helix</keyword>
<dbReference type="Proteomes" id="UP000663832">
    <property type="component" value="Unassembled WGS sequence"/>
</dbReference>
<sequence length="92" mass="11029">MGRQMTWAKDRNMAIQLFSLWDPNFGNNLMAWVFPLSFCMPLLIPFMFLHTIQDLKEKIKRFIRCQFHTAIMPLTVTVPQQIAMTNRRRRDL</sequence>
<accession>A0A814PN09</accession>
<keyword evidence="1" id="KW-0472">Membrane</keyword>
<evidence type="ECO:0000313" key="2">
    <source>
        <dbReference type="EMBL" id="CAF1039533.1"/>
    </source>
</evidence>
<evidence type="ECO:0000313" key="3">
    <source>
        <dbReference type="EMBL" id="CAF1108386.1"/>
    </source>
</evidence>
<proteinExistence type="predicted"/>
<keyword evidence="1" id="KW-0812">Transmembrane</keyword>